<sequence>MPALPVESDRFSSSNLSGLICRPNHPIVAKRHRCRDGSRTHQGSAVGSVDVANMGEDIDRRLGSLTQDVSVLNFLSNCSICARRGLSSTFISMTLVMFASKVH</sequence>
<evidence type="ECO:0000313" key="1">
    <source>
        <dbReference type="EMBL" id="KAH3806283.1"/>
    </source>
</evidence>
<comment type="caution">
    <text evidence="1">The sequence shown here is derived from an EMBL/GenBank/DDBJ whole genome shotgun (WGS) entry which is preliminary data.</text>
</comment>
<keyword evidence="2" id="KW-1185">Reference proteome</keyword>
<gene>
    <name evidence="1" type="ORF">DPMN_134602</name>
</gene>
<dbReference type="Proteomes" id="UP000828390">
    <property type="component" value="Unassembled WGS sequence"/>
</dbReference>
<accession>A0A9D4JF16</accession>
<name>A0A9D4JF16_DREPO</name>
<reference evidence="1" key="1">
    <citation type="journal article" date="2019" name="bioRxiv">
        <title>The Genome of the Zebra Mussel, Dreissena polymorpha: A Resource for Invasive Species Research.</title>
        <authorList>
            <person name="McCartney M.A."/>
            <person name="Auch B."/>
            <person name="Kono T."/>
            <person name="Mallez S."/>
            <person name="Zhang Y."/>
            <person name="Obille A."/>
            <person name="Becker A."/>
            <person name="Abrahante J.E."/>
            <person name="Garbe J."/>
            <person name="Badalamenti J.P."/>
            <person name="Herman A."/>
            <person name="Mangelson H."/>
            <person name="Liachko I."/>
            <person name="Sullivan S."/>
            <person name="Sone E.D."/>
            <person name="Koren S."/>
            <person name="Silverstein K.A.T."/>
            <person name="Beckman K.B."/>
            <person name="Gohl D.M."/>
        </authorList>
    </citation>
    <scope>NUCLEOTIDE SEQUENCE</scope>
    <source>
        <strain evidence="1">Duluth1</strain>
        <tissue evidence="1">Whole animal</tissue>
    </source>
</reference>
<dbReference type="EMBL" id="JAIWYP010000006">
    <property type="protein sequence ID" value="KAH3806283.1"/>
    <property type="molecule type" value="Genomic_DNA"/>
</dbReference>
<protein>
    <submittedName>
        <fullName evidence="1">Uncharacterized protein</fullName>
    </submittedName>
</protein>
<dbReference type="AlphaFoldDB" id="A0A9D4JF16"/>
<evidence type="ECO:0000313" key="2">
    <source>
        <dbReference type="Proteomes" id="UP000828390"/>
    </source>
</evidence>
<proteinExistence type="predicted"/>
<organism evidence="1 2">
    <name type="scientific">Dreissena polymorpha</name>
    <name type="common">Zebra mussel</name>
    <name type="synonym">Mytilus polymorpha</name>
    <dbReference type="NCBI Taxonomy" id="45954"/>
    <lineage>
        <taxon>Eukaryota</taxon>
        <taxon>Metazoa</taxon>
        <taxon>Spiralia</taxon>
        <taxon>Lophotrochozoa</taxon>
        <taxon>Mollusca</taxon>
        <taxon>Bivalvia</taxon>
        <taxon>Autobranchia</taxon>
        <taxon>Heteroconchia</taxon>
        <taxon>Euheterodonta</taxon>
        <taxon>Imparidentia</taxon>
        <taxon>Neoheterodontei</taxon>
        <taxon>Myida</taxon>
        <taxon>Dreissenoidea</taxon>
        <taxon>Dreissenidae</taxon>
        <taxon>Dreissena</taxon>
    </lineage>
</organism>
<reference evidence="1" key="2">
    <citation type="submission" date="2020-11" db="EMBL/GenBank/DDBJ databases">
        <authorList>
            <person name="McCartney M.A."/>
            <person name="Auch B."/>
            <person name="Kono T."/>
            <person name="Mallez S."/>
            <person name="Becker A."/>
            <person name="Gohl D.M."/>
            <person name="Silverstein K.A.T."/>
            <person name="Koren S."/>
            <person name="Bechman K.B."/>
            <person name="Herman A."/>
            <person name="Abrahante J.E."/>
            <person name="Garbe J."/>
        </authorList>
    </citation>
    <scope>NUCLEOTIDE SEQUENCE</scope>
    <source>
        <strain evidence="1">Duluth1</strain>
        <tissue evidence="1">Whole animal</tissue>
    </source>
</reference>